<dbReference type="InterPro" id="IPR027417">
    <property type="entry name" value="P-loop_NTPase"/>
</dbReference>
<accession>A0A9E8HIF4</accession>
<dbReference type="InterPro" id="IPR017788">
    <property type="entry name" value="Hda"/>
</dbReference>
<sequence length="237" mass="26359">MKSTVQADNPKQLTLSVKLRHDASFDNFLGAANKKNSEILRRALNAGELFIYLCGDQASGKTHLLNAACNALEAQNKRVMFLSLKDIGGFDKQLFDGLESFDAVMLDDIDLLLDDEESEEALFDLYNRLRSNGKMLTVTASTPVANQTLKLADLRSRLNAGLLLQLFRLTDQEKEEALKSKAKDKGLLLGDETAAYIMKRSDRSLDELFGLLDQLDDASLSAQRRLTVPFVKSVLGW</sequence>
<reference evidence="3" key="1">
    <citation type="submission" date="2022-07" db="EMBL/GenBank/DDBJ databases">
        <title>Alkalimarinus sp. nov., isolated from gut of a Alitta virens.</title>
        <authorList>
            <person name="Yang A.I."/>
            <person name="Shin N.-R."/>
        </authorList>
    </citation>
    <scope>NUCLEOTIDE SEQUENCE</scope>
    <source>
        <strain evidence="3">FA028</strain>
    </source>
</reference>
<dbReference type="PANTHER" id="PTHR30050">
    <property type="entry name" value="CHROMOSOMAL REPLICATION INITIATOR PROTEIN DNAA"/>
    <property type="match status" value="1"/>
</dbReference>
<evidence type="ECO:0000313" key="3">
    <source>
        <dbReference type="EMBL" id="UZW73293.1"/>
    </source>
</evidence>
<keyword evidence="4" id="KW-1185">Reference proteome</keyword>
<organism evidence="3 4">
    <name type="scientific">Alkalimarinus sediminis</name>
    <dbReference type="NCBI Taxonomy" id="1632866"/>
    <lineage>
        <taxon>Bacteria</taxon>
        <taxon>Pseudomonadati</taxon>
        <taxon>Pseudomonadota</taxon>
        <taxon>Gammaproteobacteria</taxon>
        <taxon>Alteromonadales</taxon>
        <taxon>Alteromonadaceae</taxon>
        <taxon>Alkalimarinus</taxon>
    </lineage>
</organism>
<dbReference type="AlphaFoldDB" id="A0A9E8HIF4"/>
<dbReference type="GO" id="GO:0032297">
    <property type="term" value="P:negative regulation of DNA-templated DNA replication initiation"/>
    <property type="evidence" value="ECO:0007669"/>
    <property type="project" value="InterPro"/>
</dbReference>
<dbReference type="RefSeq" id="WP_251809435.1">
    <property type="nucleotide sequence ID" value="NZ_CP101527.1"/>
</dbReference>
<evidence type="ECO:0000313" key="4">
    <source>
        <dbReference type="Proteomes" id="UP001164472"/>
    </source>
</evidence>
<dbReference type="Gene3D" id="3.40.50.300">
    <property type="entry name" value="P-loop containing nucleotide triphosphate hydrolases"/>
    <property type="match status" value="1"/>
</dbReference>
<dbReference type="Gene3D" id="1.10.8.60">
    <property type="match status" value="1"/>
</dbReference>
<dbReference type="KEGG" id="asem:NNL22_09525"/>
<proteinExistence type="predicted"/>
<dbReference type="InterPro" id="IPR055199">
    <property type="entry name" value="Hda_lid"/>
</dbReference>
<dbReference type="NCBIfam" id="TIGR03420">
    <property type="entry name" value="DnaA_homol_Hda"/>
    <property type="match status" value="1"/>
</dbReference>
<dbReference type="Pfam" id="PF00308">
    <property type="entry name" value="Bac_DnaA"/>
    <property type="match status" value="1"/>
</dbReference>
<dbReference type="GO" id="GO:0006270">
    <property type="term" value="P:DNA replication initiation"/>
    <property type="evidence" value="ECO:0007669"/>
    <property type="project" value="TreeGrafter"/>
</dbReference>
<name>A0A9E8HIF4_9ALTE</name>
<protein>
    <submittedName>
        <fullName evidence="3">DnaA regulatory inactivator Hda</fullName>
    </submittedName>
</protein>
<feature type="domain" description="Chromosomal replication initiator protein DnaA ATPAse" evidence="1">
    <location>
        <begin position="21"/>
        <end position="163"/>
    </location>
</feature>
<evidence type="ECO:0000259" key="1">
    <source>
        <dbReference type="Pfam" id="PF00308"/>
    </source>
</evidence>
<dbReference type="InterPro" id="IPR013317">
    <property type="entry name" value="DnaA_dom"/>
</dbReference>
<evidence type="ECO:0000259" key="2">
    <source>
        <dbReference type="Pfam" id="PF22688"/>
    </source>
</evidence>
<dbReference type="EMBL" id="CP101527">
    <property type="protein sequence ID" value="UZW73293.1"/>
    <property type="molecule type" value="Genomic_DNA"/>
</dbReference>
<gene>
    <name evidence="3" type="primary">hda</name>
    <name evidence="3" type="ORF">NNL22_09525</name>
</gene>
<dbReference type="PANTHER" id="PTHR30050:SF5">
    <property type="entry name" value="DNAA REGULATORY INACTIVATOR HDA"/>
    <property type="match status" value="1"/>
</dbReference>
<dbReference type="Proteomes" id="UP001164472">
    <property type="component" value="Chromosome"/>
</dbReference>
<feature type="domain" description="Hda lid" evidence="2">
    <location>
        <begin position="171"/>
        <end position="235"/>
    </location>
</feature>
<dbReference type="SUPFAM" id="SSF52540">
    <property type="entry name" value="P-loop containing nucleoside triphosphate hydrolases"/>
    <property type="match status" value="1"/>
</dbReference>
<dbReference type="Pfam" id="PF22688">
    <property type="entry name" value="Hda_lid"/>
    <property type="match status" value="1"/>
</dbReference>